<dbReference type="InterPro" id="IPR033749">
    <property type="entry name" value="Polyprenyl_synt_CS"/>
</dbReference>
<keyword evidence="4" id="KW-0479">Metal-binding</keyword>
<dbReference type="EMBL" id="AWSE01000070">
    <property type="protein sequence ID" value="ERH24109.1"/>
    <property type="molecule type" value="Genomic_DNA"/>
</dbReference>
<keyword evidence="8" id="KW-1185">Reference proteome</keyword>
<dbReference type="AlphaFoldDB" id="U1QR28"/>
<comment type="caution">
    <text evidence="7">The sequence shown here is derived from an EMBL/GenBank/DDBJ whole genome shotgun (WGS) entry which is preliminary data.</text>
</comment>
<protein>
    <submittedName>
        <fullName evidence="7">Polyprenyl synthetase</fullName>
    </submittedName>
</protein>
<sequence length="365" mass="40933">MSIALAPGMTGAWAEQYKAWLPFARQAVLETVDRWGTAAAIRELAGTDLADEMIELLRRDWYQPFRSYLNRTGKMIRPVLVCLTARSLGADPVKAPSLVAMAEMIHSSSLVLDDIADDSDLRRGEPTAHRMVGVCTAGALGSSWLNMCFDILANSQSNLHDSSRRRLGRELAWEHWVTGLGTTIDTIWPSEESMDHDPLEYLQSVLHRSTSYTYRMPFKIGASIANADERAFAAYSRLGEEIGLAFQVIDDQLNVAPVTEEWGKTTAEDITAGKVTLQVLLTLQRADRDRAAELVRILRANTTDQRELRNAVGIMRECGALTEARAIADQHLDACLRIISNMDFLRSDDRELWRSFISYLSNRDR</sequence>
<dbReference type="PANTHER" id="PTHR12001:SF85">
    <property type="entry name" value="SHORT CHAIN ISOPRENYL DIPHOSPHATE SYNTHASE"/>
    <property type="match status" value="1"/>
</dbReference>
<gene>
    <name evidence="7" type="ORF">HMPREF1979_01483</name>
</gene>
<evidence type="ECO:0000313" key="8">
    <source>
        <dbReference type="Proteomes" id="UP000016536"/>
    </source>
</evidence>
<evidence type="ECO:0000256" key="1">
    <source>
        <dbReference type="ARBA" id="ARBA00001946"/>
    </source>
</evidence>
<reference evidence="7 8" key="1">
    <citation type="submission" date="2013-08" db="EMBL/GenBank/DDBJ databases">
        <authorList>
            <person name="Weinstock G."/>
            <person name="Sodergren E."/>
            <person name="Wylie T."/>
            <person name="Fulton L."/>
            <person name="Fulton R."/>
            <person name="Fronick C."/>
            <person name="O'Laughlin M."/>
            <person name="Godfrey J."/>
            <person name="Miner T."/>
            <person name="Herter B."/>
            <person name="Appelbaum E."/>
            <person name="Cordes M."/>
            <person name="Lek S."/>
            <person name="Wollam A."/>
            <person name="Pepin K.H."/>
            <person name="Palsikar V.B."/>
            <person name="Mitreva M."/>
            <person name="Wilson R.K."/>
        </authorList>
    </citation>
    <scope>NUCLEOTIDE SEQUENCE [LARGE SCALE GENOMIC DNA]</scope>
    <source>
        <strain evidence="7 8">F0542</strain>
    </source>
</reference>
<comment type="similarity">
    <text evidence="2 6">Belongs to the FPP/GGPP synthase family.</text>
</comment>
<evidence type="ECO:0000256" key="5">
    <source>
        <dbReference type="ARBA" id="ARBA00022842"/>
    </source>
</evidence>
<dbReference type="Pfam" id="PF00348">
    <property type="entry name" value="polyprenyl_synt"/>
    <property type="match status" value="1"/>
</dbReference>
<dbReference type="PANTHER" id="PTHR12001">
    <property type="entry name" value="GERANYLGERANYL PYROPHOSPHATE SYNTHASE"/>
    <property type="match status" value="1"/>
</dbReference>
<dbReference type="HOGENOM" id="CLU_014015_2_1_11"/>
<keyword evidence="5" id="KW-0460">Magnesium</keyword>
<evidence type="ECO:0000313" key="7">
    <source>
        <dbReference type="EMBL" id="ERH24109.1"/>
    </source>
</evidence>
<dbReference type="PATRIC" id="fig|1321818.3.peg.1243"/>
<evidence type="ECO:0000256" key="4">
    <source>
        <dbReference type="ARBA" id="ARBA00022723"/>
    </source>
</evidence>
<name>U1QR28_9ACTO</name>
<dbReference type="InterPro" id="IPR000092">
    <property type="entry name" value="Polyprenyl_synt"/>
</dbReference>
<dbReference type="GO" id="GO:0008299">
    <property type="term" value="P:isoprenoid biosynthetic process"/>
    <property type="evidence" value="ECO:0007669"/>
    <property type="project" value="InterPro"/>
</dbReference>
<dbReference type="SFLD" id="SFLDS00005">
    <property type="entry name" value="Isoprenoid_Synthase_Type_I"/>
    <property type="match status" value="1"/>
</dbReference>
<comment type="cofactor">
    <cofactor evidence="1">
        <name>Mg(2+)</name>
        <dbReference type="ChEBI" id="CHEBI:18420"/>
    </cofactor>
</comment>
<evidence type="ECO:0000256" key="3">
    <source>
        <dbReference type="ARBA" id="ARBA00022679"/>
    </source>
</evidence>
<dbReference type="PROSITE" id="PS00723">
    <property type="entry name" value="POLYPRENYL_SYNTHASE_1"/>
    <property type="match status" value="1"/>
</dbReference>
<dbReference type="Gene3D" id="1.10.600.10">
    <property type="entry name" value="Farnesyl Diphosphate Synthase"/>
    <property type="match status" value="1"/>
</dbReference>
<dbReference type="SUPFAM" id="SSF48576">
    <property type="entry name" value="Terpenoid synthases"/>
    <property type="match status" value="1"/>
</dbReference>
<keyword evidence="3 6" id="KW-0808">Transferase</keyword>
<evidence type="ECO:0000256" key="2">
    <source>
        <dbReference type="ARBA" id="ARBA00006706"/>
    </source>
</evidence>
<dbReference type="RefSeq" id="WP_021608064.1">
    <property type="nucleotide sequence ID" value="NZ_KE951848.1"/>
</dbReference>
<dbReference type="GO" id="GO:0004659">
    <property type="term" value="F:prenyltransferase activity"/>
    <property type="evidence" value="ECO:0007669"/>
    <property type="project" value="InterPro"/>
</dbReference>
<evidence type="ECO:0000256" key="6">
    <source>
        <dbReference type="RuleBase" id="RU004466"/>
    </source>
</evidence>
<dbReference type="GO" id="GO:0046872">
    <property type="term" value="F:metal ion binding"/>
    <property type="evidence" value="ECO:0007669"/>
    <property type="project" value="UniProtKB-KW"/>
</dbReference>
<organism evidence="7 8">
    <name type="scientific">Actinomyces johnsonii F0542</name>
    <dbReference type="NCBI Taxonomy" id="1321818"/>
    <lineage>
        <taxon>Bacteria</taxon>
        <taxon>Bacillati</taxon>
        <taxon>Actinomycetota</taxon>
        <taxon>Actinomycetes</taxon>
        <taxon>Actinomycetales</taxon>
        <taxon>Actinomycetaceae</taxon>
        <taxon>Actinomyces</taxon>
    </lineage>
</organism>
<accession>U1QR28</accession>
<dbReference type="InterPro" id="IPR008949">
    <property type="entry name" value="Isoprenoid_synthase_dom_sf"/>
</dbReference>
<dbReference type="Proteomes" id="UP000016536">
    <property type="component" value="Unassembled WGS sequence"/>
</dbReference>
<proteinExistence type="inferred from homology"/>